<dbReference type="InterPro" id="IPR001387">
    <property type="entry name" value="Cro/C1-type_HTH"/>
</dbReference>
<dbReference type="RefSeq" id="WP_199018374.1">
    <property type="nucleotide sequence ID" value="NZ_JAELUP010000014.1"/>
</dbReference>
<reference evidence="2" key="1">
    <citation type="submission" date="2020-12" db="EMBL/GenBank/DDBJ databases">
        <authorList>
            <person name="Huq M.A."/>
        </authorList>
    </citation>
    <scope>NUCLEOTIDE SEQUENCE</scope>
    <source>
        <strain evidence="2">MAHUQ-46</strain>
    </source>
</reference>
<sequence length="79" mass="8867">MQIKYKTDTVALKKIMIEQGISTYRELSNRTNINRNTISQIMKGSIQPSAEAMRQLVSVLKIPPAEAGIIFFSPDLRTA</sequence>
<evidence type="ECO:0000313" key="3">
    <source>
        <dbReference type="Proteomes" id="UP000640274"/>
    </source>
</evidence>
<feature type="domain" description="HTH cro/C1-type" evidence="1">
    <location>
        <begin position="25"/>
        <end position="67"/>
    </location>
</feature>
<proteinExistence type="predicted"/>
<dbReference type="Proteomes" id="UP000640274">
    <property type="component" value="Unassembled WGS sequence"/>
</dbReference>
<dbReference type="SUPFAM" id="SSF47413">
    <property type="entry name" value="lambda repressor-like DNA-binding domains"/>
    <property type="match status" value="1"/>
</dbReference>
<dbReference type="PROSITE" id="PS50943">
    <property type="entry name" value="HTH_CROC1"/>
    <property type="match status" value="1"/>
</dbReference>
<comment type="caution">
    <text evidence="2">The sequence shown here is derived from an EMBL/GenBank/DDBJ whole genome shotgun (WGS) entry which is preliminary data.</text>
</comment>
<keyword evidence="3" id="KW-1185">Reference proteome</keyword>
<accession>A0A934MU84</accession>
<dbReference type="InterPro" id="IPR010982">
    <property type="entry name" value="Lambda_DNA-bd_dom_sf"/>
</dbReference>
<dbReference type="AlphaFoldDB" id="A0A934MU84"/>
<dbReference type="Gene3D" id="1.10.260.40">
    <property type="entry name" value="lambda repressor-like DNA-binding domains"/>
    <property type="match status" value="1"/>
</dbReference>
<dbReference type="SMART" id="SM00530">
    <property type="entry name" value="HTH_XRE"/>
    <property type="match status" value="1"/>
</dbReference>
<protein>
    <submittedName>
        <fullName evidence="2">Helix-turn-helix transcriptional regulator</fullName>
    </submittedName>
</protein>
<dbReference type="CDD" id="cd00093">
    <property type="entry name" value="HTH_XRE"/>
    <property type="match status" value="1"/>
</dbReference>
<evidence type="ECO:0000313" key="2">
    <source>
        <dbReference type="EMBL" id="MBJ6360822.1"/>
    </source>
</evidence>
<dbReference type="Pfam" id="PF01381">
    <property type="entry name" value="HTH_3"/>
    <property type="match status" value="1"/>
</dbReference>
<dbReference type="EMBL" id="JAELUP010000014">
    <property type="protein sequence ID" value="MBJ6360822.1"/>
    <property type="molecule type" value="Genomic_DNA"/>
</dbReference>
<name>A0A934MU84_9BACL</name>
<organism evidence="2 3">
    <name type="scientific">Paenibacillus roseus</name>
    <dbReference type="NCBI Taxonomy" id="2798579"/>
    <lineage>
        <taxon>Bacteria</taxon>
        <taxon>Bacillati</taxon>
        <taxon>Bacillota</taxon>
        <taxon>Bacilli</taxon>
        <taxon>Bacillales</taxon>
        <taxon>Paenibacillaceae</taxon>
        <taxon>Paenibacillus</taxon>
    </lineage>
</organism>
<gene>
    <name evidence="2" type="ORF">JFN88_05765</name>
</gene>
<evidence type="ECO:0000259" key="1">
    <source>
        <dbReference type="PROSITE" id="PS50943"/>
    </source>
</evidence>
<dbReference type="GO" id="GO:0003677">
    <property type="term" value="F:DNA binding"/>
    <property type="evidence" value="ECO:0007669"/>
    <property type="project" value="InterPro"/>
</dbReference>